<dbReference type="EMBL" id="CAJVPP010001394">
    <property type="protein sequence ID" value="CAG8552833.1"/>
    <property type="molecule type" value="Genomic_DNA"/>
</dbReference>
<accession>A0A9N9B4I0</accession>
<gene>
    <name evidence="1" type="ORF">FMOSSE_LOCUS6557</name>
</gene>
<keyword evidence="2" id="KW-1185">Reference proteome</keyword>
<name>A0A9N9B4I0_FUNMO</name>
<proteinExistence type="predicted"/>
<protein>
    <submittedName>
        <fullName evidence="1">12107_t:CDS:1</fullName>
    </submittedName>
</protein>
<comment type="caution">
    <text evidence="1">The sequence shown here is derived from an EMBL/GenBank/DDBJ whole genome shotgun (WGS) entry which is preliminary data.</text>
</comment>
<reference evidence="1" key="1">
    <citation type="submission" date="2021-06" db="EMBL/GenBank/DDBJ databases">
        <authorList>
            <person name="Kallberg Y."/>
            <person name="Tangrot J."/>
            <person name="Rosling A."/>
        </authorList>
    </citation>
    <scope>NUCLEOTIDE SEQUENCE</scope>
    <source>
        <strain evidence="1">87-6 pot B 2015</strain>
    </source>
</reference>
<organism evidence="1 2">
    <name type="scientific">Funneliformis mosseae</name>
    <name type="common">Endomycorrhizal fungus</name>
    <name type="synonym">Glomus mosseae</name>
    <dbReference type="NCBI Taxonomy" id="27381"/>
    <lineage>
        <taxon>Eukaryota</taxon>
        <taxon>Fungi</taxon>
        <taxon>Fungi incertae sedis</taxon>
        <taxon>Mucoromycota</taxon>
        <taxon>Glomeromycotina</taxon>
        <taxon>Glomeromycetes</taxon>
        <taxon>Glomerales</taxon>
        <taxon>Glomeraceae</taxon>
        <taxon>Funneliformis</taxon>
    </lineage>
</organism>
<dbReference type="AlphaFoldDB" id="A0A9N9B4I0"/>
<evidence type="ECO:0000313" key="1">
    <source>
        <dbReference type="EMBL" id="CAG8552833.1"/>
    </source>
</evidence>
<sequence>MDIENRKDLLKEKTRPAVELLRLQFLPQAEFACLVLQEKLFAGLQHCIHISACWWIRSYESIPQKSNSELLITAPSNWPGHPTSIQIYSIT</sequence>
<dbReference type="Proteomes" id="UP000789375">
    <property type="component" value="Unassembled WGS sequence"/>
</dbReference>
<evidence type="ECO:0000313" key="2">
    <source>
        <dbReference type="Proteomes" id="UP000789375"/>
    </source>
</evidence>